<dbReference type="RefSeq" id="WP_103898731.1">
    <property type="nucleotide sequence ID" value="NZ_JALY01000161.1"/>
</dbReference>
<evidence type="ECO:0000313" key="1">
    <source>
        <dbReference type="EMBL" id="POZ92366.1"/>
    </source>
</evidence>
<proteinExistence type="predicted"/>
<evidence type="ECO:0000313" key="2">
    <source>
        <dbReference type="Proteomes" id="UP000236950"/>
    </source>
</evidence>
<gene>
    <name evidence="1" type="ORF">AA81_07810</name>
</gene>
<accession>A0A2S5EGV4</accession>
<keyword evidence="2" id="KW-1185">Reference proteome</keyword>
<sequence>MKVKNIIVTISLIIMALTTFSEKLNIILGEYYPDVYDELRSERPYKKSFSHEESVNYPPSKDGGL</sequence>
<dbReference type="AlphaFoldDB" id="A0A2S5EGV4"/>
<dbReference type="EMBL" id="JALY01000161">
    <property type="protein sequence ID" value="POZ92366.1"/>
    <property type="molecule type" value="Genomic_DNA"/>
</dbReference>
<reference evidence="1 2" key="1">
    <citation type="submission" date="2014-01" db="EMBL/GenBank/DDBJ databases">
        <title>Comparative genomics of Petrotoga.</title>
        <authorList>
            <person name="Chow K."/>
            <person name="Charchuk R."/>
            <person name="Nesbo C.L."/>
        </authorList>
    </citation>
    <scope>NUCLEOTIDE SEQUENCE [LARGE SCALE GENOMIC DNA]</scope>
    <source>
        <strain evidence="1 2">DSM 16923</strain>
    </source>
</reference>
<comment type="caution">
    <text evidence="1">The sequence shown here is derived from an EMBL/GenBank/DDBJ whole genome shotgun (WGS) entry which is preliminary data.</text>
</comment>
<protein>
    <submittedName>
        <fullName evidence="1">Uncharacterized protein</fullName>
    </submittedName>
</protein>
<organism evidence="1 2">
    <name type="scientific">Petrotoga halophila DSM 16923</name>
    <dbReference type="NCBI Taxonomy" id="1122953"/>
    <lineage>
        <taxon>Bacteria</taxon>
        <taxon>Thermotogati</taxon>
        <taxon>Thermotogota</taxon>
        <taxon>Thermotogae</taxon>
        <taxon>Petrotogales</taxon>
        <taxon>Petrotogaceae</taxon>
        <taxon>Petrotoga</taxon>
    </lineage>
</organism>
<name>A0A2S5EGV4_9BACT</name>
<dbReference type="Proteomes" id="UP000236950">
    <property type="component" value="Unassembled WGS sequence"/>
</dbReference>